<keyword evidence="2" id="KW-1185">Reference proteome</keyword>
<dbReference type="AlphaFoldDB" id="A0AAF0QCR1"/>
<accession>A0AAF0QCR1</accession>
<reference evidence="1" key="1">
    <citation type="submission" date="2023-08" db="EMBL/GenBank/DDBJ databases">
        <title>A de novo genome assembly of Solanum verrucosum Schlechtendal, a Mexican diploid species geographically isolated from the other diploid A-genome species in potato relatives.</title>
        <authorList>
            <person name="Hosaka K."/>
        </authorList>
    </citation>
    <scope>NUCLEOTIDE SEQUENCE</scope>
    <source>
        <tissue evidence="1">Young leaves</tissue>
    </source>
</reference>
<evidence type="ECO:0000313" key="1">
    <source>
        <dbReference type="EMBL" id="WMV20178.1"/>
    </source>
</evidence>
<proteinExistence type="predicted"/>
<organism evidence="1 2">
    <name type="scientific">Solanum verrucosum</name>
    <dbReference type="NCBI Taxonomy" id="315347"/>
    <lineage>
        <taxon>Eukaryota</taxon>
        <taxon>Viridiplantae</taxon>
        <taxon>Streptophyta</taxon>
        <taxon>Embryophyta</taxon>
        <taxon>Tracheophyta</taxon>
        <taxon>Spermatophyta</taxon>
        <taxon>Magnoliopsida</taxon>
        <taxon>eudicotyledons</taxon>
        <taxon>Gunneridae</taxon>
        <taxon>Pentapetalae</taxon>
        <taxon>asterids</taxon>
        <taxon>lamiids</taxon>
        <taxon>Solanales</taxon>
        <taxon>Solanaceae</taxon>
        <taxon>Solanoideae</taxon>
        <taxon>Solaneae</taxon>
        <taxon>Solanum</taxon>
    </lineage>
</organism>
<name>A0AAF0QCR1_SOLVR</name>
<dbReference type="EMBL" id="CP133614">
    <property type="protein sequence ID" value="WMV20178.1"/>
    <property type="molecule type" value="Genomic_DNA"/>
</dbReference>
<evidence type="ECO:0000313" key="2">
    <source>
        <dbReference type="Proteomes" id="UP001234989"/>
    </source>
</evidence>
<protein>
    <submittedName>
        <fullName evidence="1">Uncharacterized protein</fullName>
    </submittedName>
</protein>
<gene>
    <name evidence="1" type="ORF">MTR67_013563</name>
</gene>
<sequence>MLHFDPRTVGFRGCSLLELCHKSKRPGNN</sequence>
<dbReference type="Proteomes" id="UP001234989">
    <property type="component" value="Chromosome 3"/>
</dbReference>